<sequence>MGALALLLSLLGSGCASLSQAEHARSVAIAQAARSQVVACDQANACAEVSPLRALADTAMAQSTPTAPHHYALLLDRGEDALLARLNLIRAARRTVDLQTYIFDTDDSARMVLDALLAAARRGVRVRLLIDQLSAISNLDMLAALSGAHRNFALRIYNPTFNQAVPGYLDYAASVLCCFRRFNQRMHTKLLLVDGVVGIVGGRNYQDDYYDWDAEYNFRDRDVLIAGPEGADMARSFAQFWNAPRSIVAERLDDVGRVLLDKGVPTMPAEPFRRPDRVEDMDADASDPEVIDGRLVAHALPVGKVSYIADTPRKHRADDPETAAPSDSELGTLLRNAQDQILMQTPYLIMSDRARAFFKDLRKRPDPPQVVVSTNSLAATDNPIVYSVSAKYKRLYLRTLGFRLYEYKPFPQDPPVNYATMLPPGTLPDGSTPTASPAQDVRDTLIRTSMPGSRPFGMVDRDEQADRASRRARQKNRVDRRLQRTENRPSFLSKGPASDPLPLKRAGVRMGLHAKSIVIDDDIAVIGTHNFDPRSVDYNTEAVVVIPDRAFAQQLEASIRRDIAPENSWVIAPREKPPIVSGLNYSLDKISSALPLFDIWPWRYATSYEFMPSEQCPQPLQVNDPMFNTCYRSVGDFPEVSIGPKRLYARILIAFGAGLAPIL</sequence>
<dbReference type="HOGENOM" id="CLU_026287_0_0_6"/>
<evidence type="ECO:0000256" key="2">
    <source>
        <dbReference type="SAM" id="SignalP"/>
    </source>
</evidence>
<feature type="compositionally biased region" description="Basic and acidic residues" evidence="1">
    <location>
        <begin position="459"/>
        <end position="469"/>
    </location>
</feature>
<dbReference type="Pfam" id="PF13091">
    <property type="entry name" value="PLDc_2"/>
    <property type="match status" value="2"/>
</dbReference>
<feature type="region of interest" description="Disordered" evidence="1">
    <location>
        <begin position="419"/>
        <end position="499"/>
    </location>
</feature>
<feature type="compositionally biased region" description="Basic and acidic residues" evidence="1">
    <location>
        <begin position="476"/>
        <end position="487"/>
    </location>
</feature>
<evidence type="ECO:0000313" key="4">
    <source>
        <dbReference type="EMBL" id="AER55057.1"/>
    </source>
</evidence>
<dbReference type="SMART" id="SM00155">
    <property type="entry name" value="PLDc"/>
    <property type="match status" value="2"/>
</dbReference>
<proteinExistence type="predicted"/>
<dbReference type="GO" id="GO:0030572">
    <property type="term" value="F:phosphatidyltransferase activity"/>
    <property type="evidence" value="ECO:0007669"/>
    <property type="project" value="UniProtKB-ARBA"/>
</dbReference>
<dbReference type="AlphaFoldDB" id="G7UUX8"/>
<dbReference type="CDD" id="cd09111">
    <property type="entry name" value="PLDc_ymdC_like_1"/>
    <property type="match status" value="1"/>
</dbReference>
<dbReference type="Proteomes" id="UP000005870">
    <property type="component" value="Chromosome"/>
</dbReference>
<feature type="domain" description="PLD phosphodiesterase" evidence="3">
    <location>
        <begin position="508"/>
        <end position="535"/>
    </location>
</feature>
<gene>
    <name evidence="4" type="ordered locus">DSC_02020</name>
</gene>
<dbReference type="eggNOG" id="COG1502">
    <property type="taxonomic scope" value="Bacteria"/>
</dbReference>
<name>G7UUX8_PSEUP</name>
<keyword evidence="5" id="KW-1185">Reference proteome</keyword>
<dbReference type="PROSITE" id="PS50035">
    <property type="entry name" value="PLD"/>
    <property type="match status" value="2"/>
</dbReference>
<dbReference type="Gene3D" id="3.30.870.10">
    <property type="entry name" value="Endonuclease Chain A"/>
    <property type="match status" value="2"/>
</dbReference>
<feature type="signal peptide" evidence="2">
    <location>
        <begin position="1"/>
        <end position="21"/>
    </location>
</feature>
<reference evidence="4 5" key="1">
    <citation type="journal article" date="2012" name="J. Bacteriol.">
        <title>Complete Genome Sequence of the BTEX-Degrading Bacterium Pseudoxanthomonas spadix BD-a59.</title>
        <authorList>
            <person name="Lee S.H."/>
            <person name="Jin H.M."/>
            <person name="Lee H.J."/>
            <person name="Kim J.M."/>
            <person name="Jeon C.O."/>
        </authorList>
    </citation>
    <scope>NUCLEOTIDE SEQUENCE [LARGE SCALE GENOMIC DNA]</scope>
    <source>
        <strain evidence="4 5">BD-a59</strain>
    </source>
</reference>
<dbReference type="InterPro" id="IPR001736">
    <property type="entry name" value="PLipase_D/transphosphatidylase"/>
</dbReference>
<dbReference type="PANTHER" id="PTHR21248:SF12">
    <property type="entry name" value="CARDIOLIPIN SYNTHASE C"/>
    <property type="match status" value="1"/>
</dbReference>
<evidence type="ECO:0000256" key="1">
    <source>
        <dbReference type="SAM" id="MobiDB-lite"/>
    </source>
</evidence>
<feature type="chain" id="PRO_5003504406" evidence="2">
    <location>
        <begin position="22"/>
        <end position="663"/>
    </location>
</feature>
<dbReference type="STRING" id="1045855.DSC_02020"/>
<dbReference type="PANTHER" id="PTHR21248">
    <property type="entry name" value="CARDIOLIPIN SYNTHASE"/>
    <property type="match status" value="1"/>
</dbReference>
<dbReference type="CDD" id="cd09113">
    <property type="entry name" value="PLDc_ymdC_like_2"/>
    <property type="match status" value="1"/>
</dbReference>
<evidence type="ECO:0000259" key="3">
    <source>
        <dbReference type="PROSITE" id="PS50035"/>
    </source>
</evidence>
<dbReference type="SUPFAM" id="SSF56024">
    <property type="entry name" value="Phospholipase D/nuclease"/>
    <property type="match status" value="2"/>
</dbReference>
<dbReference type="GO" id="GO:0032049">
    <property type="term" value="P:cardiolipin biosynthetic process"/>
    <property type="evidence" value="ECO:0007669"/>
    <property type="project" value="UniProtKB-ARBA"/>
</dbReference>
<dbReference type="EMBL" id="CP003093">
    <property type="protein sequence ID" value="AER55057.1"/>
    <property type="molecule type" value="Genomic_DNA"/>
</dbReference>
<dbReference type="KEGG" id="psd:DSC_02020"/>
<keyword evidence="2" id="KW-0732">Signal</keyword>
<feature type="domain" description="PLD phosphodiesterase" evidence="3">
    <location>
        <begin position="182"/>
        <end position="209"/>
    </location>
</feature>
<protein>
    <submittedName>
        <fullName evidence="4">Phospholipase</fullName>
    </submittedName>
</protein>
<accession>G7UUX8</accession>
<evidence type="ECO:0000313" key="5">
    <source>
        <dbReference type="Proteomes" id="UP000005870"/>
    </source>
</evidence>
<dbReference type="InterPro" id="IPR025202">
    <property type="entry name" value="PLD-like_dom"/>
</dbReference>
<organism evidence="4 5">
    <name type="scientific">Pseudoxanthomonas spadix (strain BD-a59)</name>
    <dbReference type="NCBI Taxonomy" id="1045855"/>
    <lineage>
        <taxon>Bacteria</taxon>
        <taxon>Pseudomonadati</taxon>
        <taxon>Pseudomonadota</taxon>
        <taxon>Gammaproteobacteria</taxon>
        <taxon>Lysobacterales</taxon>
        <taxon>Lysobacteraceae</taxon>
        <taxon>Pseudoxanthomonas</taxon>
    </lineage>
</organism>